<dbReference type="SUPFAM" id="SSF50494">
    <property type="entry name" value="Trypsin-like serine proteases"/>
    <property type="match status" value="1"/>
</dbReference>
<dbReference type="GeneID" id="3641622"/>
<gene>
    <name evidence="2" type="ordered locus">CAALFM_C601470WA</name>
    <name evidence="1" type="ordered locus">orf19.10941</name>
</gene>
<dbReference type="KEGG" id="cal:CAALFM_C601470WA"/>
<dbReference type="STRING" id="237561.A0A1D8PPM2"/>
<evidence type="ECO:0008006" key="4">
    <source>
        <dbReference type="Google" id="ProtNLM"/>
    </source>
</evidence>
<name>A0A1D8PPM2_CANAL</name>
<dbReference type="CGD" id="CAL0000195538">
    <property type="gene designation" value="orf19.10941"/>
</dbReference>
<dbReference type="GO" id="GO:0004252">
    <property type="term" value="F:serine-type endopeptidase activity"/>
    <property type="evidence" value="ECO:0000318"/>
    <property type="project" value="GO_Central"/>
</dbReference>
<dbReference type="GO" id="GO:0031998">
    <property type="term" value="P:regulation of fatty acid beta-oxidation"/>
    <property type="evidence" value="ECO:0000318"/>
    <property type="project" value="GO_Central"/>
</dbReference>
<dbReference type="InParanoid" id="A0A1D8PPM2"/>
<dbReference type="AlphaFoldDB" id="A0A1D8PPM2"/>
<dbReference type="GO" id="GO:0016485">
    <property type="term" value="P:protein processing"/>
    <property type="evidence" value="ECO:0000318"/>
    <property type="project" value="GO_Central"/>
</dbReference>
<dbReference type="GO" id="GO:0005777">
    <property type="term" value="C:peroxisome"/>
    <property type="evidence" value="ECO:0000318"/>
    <property type="project" value="GO_Central"/>
</dbReference>
<organism evidence="2 3">
    <name type="scientific">Candida albicans (strain SC5314 / ATCC MYA-2876)</name>
    <name type="common">Yeast</name>
    <dbReference type="NCBI Taxonomy" id="237561"/>
    <lineage>
        <taxon>Eukaryota</taxon>
        <taxon>Fungi</taxon>
        <taxon>Dikarya</taxon>
        <taxon>Ascomycota</taxon>
        <taxon>Saccharomycotina</taxon>
        <taxon>Pichiomycetes</taxon>
        <taxon>Debaryomycetaceae</taxon>
        <taxon>Candida/Lodderomyces clade</taxon>
        <taxon>Candida</taxon>
    </lineage>
</organism>
<reference evidence="2 3" key="1">
    <citation type="journal article" date="2004" name="Proc. Natl. Acad. Sci. U.S.A.">
        <title>The diploid genome sequence of Candida albicans.</title>
        <authorList>
            <person name="Jones T."/>
            <person name="Federspiel N.A."/>
            <person name="Chibana H."/>
            <person name="Dungan J."/>
            <person name="Kalman S."/>
            <person name="Magee B.B."/>
            <person name="Newport G."/>
            <person name="Thorstenson Y.R."/>
            <person name="Agabian N."/>
            <person name="Magee P.T."/>
            <person name="Davis R.W."/>
            <person name="Scherer S."/>
        </authorList>
    </citation>
    <scope>NUCLEOTIDE SEQUENCE [LARGE SCALE GENOMIC DNA]</scope>
    <source>
        <strain evidence="3">SC5314 / ATCC MYA-2876</strain>
    </source>
</reference>
<reference evidence="2 3" key="2">
    <citation type="journal article" date="2007" name="Genome Biol.">
        <title>Assembly of the Candida albicans genome into sixteen supercontigs aligned on the eight chromosomes.</title>
        <authorList>
            <person name="van het Hoog M."/>
            <person name="Rast T.J."/>
            <person name="Martchenko M."/>
            <person name="Grindle S."/>
            <person name="Dignard D."/>
            <person name="Hogues H."/>
            <person name="Cuomo C."/>
            <person name="Berriman M."/>
            <person name="Scherer S."/>
            <person name="Magee B.B."/>
            <person name="Whiteway M."/>
            <person name="Chibana H."/>
            <person name="Nantel A."/>
            <person name="Magee P.T."/>
        </authorList>
    </citation>
    <scope>GENOME REANNOTATION</scope>
    <source>
        <strain evidence="3">SC5314 / ATCC MYA-2876</strain>
    </source>
</reference>
<dbReference type="RefSeq" id="XP_716744.2">
    <property type="nucleotide sequence ID" value="XM_711651.2"/>
</dbReference>
<accession>A0A1D8PPM2</accession>
<dbReference type="Pfam" id="PF13365">
    <property type="entry name" value="Trypsin_2"/>
    <property type="match status" value="1"/>
</dbReference>
<evidence type="ECO:0000313" key="3">
    <source>
        <dbReference type="Proteomes" id="UP000000559"/>
    </source>
</evidence>
<keyword evidence="3" id="KW-1185">Reference proteome</keyword>
<proteinExistence type="predicted"/>
<evidence type="ECO:0000313" key="1">
    <source>
        <dbReference type="CGD" id="CAL0000195538"/>
    </source>
</evidence>
<sequence>MRFEYNPVIIRYQNKTETFASSGIHLVIKPEKSSKNANDLNSIIDEFFLTINHLPDLSKFQILISENYISGTDQIPDQVIWHRGKLDKVYNLPFDKISGFNVFPFDSFNHTSSSSSSQQQKVSLIKIRCINIDISNITTMSQFDIDEGTNVGDEINIICQPFILTNSFLFKKFKCQSNIIGKLFTKDTTIVKNFHYYWLSDLKYLDDIHGGIVMTKPNEKIIGLVFGNLRKLNGDGDLTIIVPIEKVVELIGLPIPTNSHKPSLSTSLAYSSVTPPTTISSSLESSGDYVIPLLITDSRGNNTWGSSVLFQNNVLITNQHVIQPYMDDINNGQCVVKPQTTSLFTLGKKDKIIIPISGIDLAFIFLDKPITSKSRPVKICHQYNQGDAVYSSSYGLIYTGSSDNIQEEPIKSNGIINQIIKLSIQQNLKQVMNCMLISSSNCWNGSSGGGLFKQQTNEFIGLICSNANVKLPLPFNNNGKGKVDRFEKVPSFSFILPIQIIEYCYYMILCNQDTTQINLEGLINLWNLKSSHQDILLESSKL</sequence>
<evidence type="ECO:0000313" key="2">
    <source>
        <dbReference type="EMBL" id="AOW30088.1"/>
    </source>
</evidence>
<dbReference type="PANTHER" id="PTHR21004:SF0">
    <property type="entry name" value="PEROXISOMAL LEADER PEPTIDE-PROCESSING PROTEASE"/>
    <property type="match status" value="1"/>
</dbReference>
<dbReference type="SMR" id="A0A1D8PPM2"/>
<dbReference type="OrthoDB" id="17845at2759"/>
<reference evidence="2 3" key="3">
    <citation type="journal article" date="2013" name="Genome Biol.">
        <title>Assembly of a phased diploid Candida albicans genome facilitates allele-specific measurements and provides a simple model for repeat and indel structure.</title>
        <authorList>
            <person name="Muzzey D."/>
            <person name="Schwartz K."/>
            <person name="Weissman J.S."/>
            <person name="Sherlock G."/>
        </authorList>
    </citation>
    <scope>NUCLEOTIDE SEQUENCE [LARGE SCALE GENOMIC DNA]</scope>
    <source>
        <strain evidence="3">SC5314 / ATCC MYA-2876</strain>
    </source>
</reference>
<dbReference type="EMBL" id="CP017628">
    <property type="protein sequence ID" value="AOW30088.1"/>
    <property type="molecule type" value="Genomic_DNA"/>
</dbReference>
<dbReference type="VEuPathDB" id="FungiDB:C6_01470W_A"/>
<dbReference type="Proteomes" id="UP000000559">
    <property type="component" value="Chromosome 6"/>
</dbReference>
<dbReference type="InterPro" id="IPR009003">
    <property type="entry name" value="Peptidase_S1_PA"/>
</dbReference>
<protein>
    <recommendedName>
        <fullName evidence="4">Serine protease</fullName>
    </recommendedName>
</protein>
<dbReference type="InterPro" id="IPR039245">
    <property type="entry name" value="TYSND1/DEG15"/>
</dbReference>
<dbReference type="PANTHER" id="PTHR21004">
    <property type="entry name" value="SERINE PROTEASE-RELATED"/>
    <property type="match status" value="1"/>
</dbReference>